<proteinExistence type="predicted"/>
<gene>
    <name evidence="1" type="ORF">DUI87_16263</name>
</gene>
<keyword evidence="2" id="KW-1185">Reference proteome</keyword>
<protein>
    <submittedName>
        <fullName evidence="1">Uncharacterized protein</fullName>
    </submittedName>
</protein>
<comment type="caution">
    <text evidence="1">The sequence shown here is derived from an EMBL/GenBank/DDBJ whole genome shotgun (WGS) entry which is preliminary data.</text>
</comment>
<evidence type="ECO:0000313" key="2">
    <source>
        <dbReference type="Proteomes" id="UP000269221"/>
    </source>
</evidence>
<dbReference type="AlphaFoldDB" id="A0A3M0K102"/>
<dbReference type="EMBL" id="QRBI01000120">
    <property type="protein sequence ID" value="RMC06816.1"/>
    <property type="molecule type" value="Genomic_DNA"/>
</dbReference>
<evidence type="ECO:0000313" key="1">
    <source>
        <dbReference type="EMBL" id="RMC06816.1"/>
    </source>
</evidence>
<reference evidence="1 2" key="1">
    <citation type="submission" date="2018-07" db="EMBL/GenBank/DDBJ databases">
        <title>A high quality draft genome assembly of the barn swallow (H. rustica rustica).</title>
        <authorList>
            <person name="Formenti G."/>
            <person name="Chiara M."/>
            <person name="Poveda L."/>
            <person name="Francoijs K.-J."/>
            <person name="Bonisoli-Alquati A."/>
            <person name="Canova L."/>
            <person name="Gianfranceschi L."/>
            <person name="Horner D.S."/>
            <person name="Saino N."/>
        </authorList>
    </citation>
    <scope>NUCLEOTIDE SEQUENCE [LARGE SCALE GENOMIC DNA]</scope>
    <source>
        <strain evidence="1">Chelidonia</strain>
        <tissue evidence="1">Blood</tissue>
    </source>
</reference>
<organism evidence="1 2">
    <name type="scientific">Hirundo rustica rustica</name>
    <dbReference type="NCBI Taxonomy" id="333673"/>
    <lineage>
        <taxon>Eukaryota</taxon>
        <taxon>Metazoa</taxon>
        <taxon>Chordata</taxon>
        <taxon>Craniata</taxon>
        <taxon>Vertebrata</taxon>
        <taxon>Euteleostomi</taxon>
        <taxon>Archelosauria</taxon>
        <taxon>Archosauria</taxon>
        <taxon>Dinosauria</taxon>
        <taxon>Saurischia</taxon>
        <taxon>Theropoda</taxon>
        <taxon>Coelurosauria</taxon>
        <taxon>Aves</taxon>
        <taxon>Neognathae</taxon>
        <taxon>Neoaves</taxon>
        <taxon>Telluraves</taxon>
        <taxon>Australaves</taxon>
        <taxon>Passeriformes</taxon>
        <taxon>Sylvioidea</taxon>
        <taxon>Hirundinidae</taxon>
        <taxon>Hirundo</taxon>
    </lineage>
</organism>
<sequence>MASFRKDSVLSPECATVETPEALEMSGATLMTLEKSGGIVMFDKMWIFETNFSCFPFFRKPSCSMRVSDLKSAFAKSLLRVRTATPVFSIFASQTLPSPYTWQKISQLSPFAN</sequence>
<accession>A0A3M0K102</accession>
<dbReference type="Proteomes" id="UP000269221">
    <property type="component" value="Unassembled WGS sequence"/>
</dbReference>
<name>A0A3M0K102_HIRRU</name>